<keyword evidence="1" id="KW-0175">Coiled coil</keyword>
<reference evidence="3 4" key="1">
    <citation type="journal article" date="2012" name="Genome Biol.">
        <title>Genome and low-iron response of an oceanic diatom adapted to chronic iron limitation.</title>
        <authorList>
            <person name="Lommer M."/>
            <person name="Specht M."/>
            <person name="Roy A.S."/>
            <person name="Kraemer L."/>
            <person name="Andreson R."/>
            <person name="Gutowska M.A."/>
            <person name="Wolf J."/>
            <person name="Bergner S.V."/>
            <person name="Schilhabel M.B."/>
            <person name="Klostermeier U.C."/>
            <person name="Beiko R.G."/>
            <person name="Rosenstiel P."/>
            <person name="Hippler M."/>
            <person name="Laroche J."/>
        </authorList>
    </citation>
    <scope>NUCLEOTIDE SEQUENCE [LARGE SCALE GENOMIC DNA]</scope>
    <source>
        <strain evidence="3 4">CCMP1005</strain>
    </source>
</reference>
<evidence type="ECO:0000256" key="2">
    <source>
        <dbReference type="SAM" id="MobiDB-lite"/>
    </source>
</evidence>
<dbReference type="Gene3D" id="1.10.287.1490">
    <property type="match status" value="1"/>
</dbReference>
<feature type="coiled-coil region" evidence="1">
    <location>
        <begin position="217"/>
        <end position="440"/>
    </location>
</feature>
<gene>
    <name evidence="3" type="ORF">THAOC_16284</name>
</gene>
<dbReference type="EMBL" id="AGNL01018453">
    <property type="protein sequence ID" value="EJK63082.1"/>
    <property type="molecule type" value="Genomic_DNA"/>
</dbReference>
<feature type="region of interest" description="Disordered" evidence="2">
    <location>
        <begin position="166"/>
        <end position="212"/>
    </location>
</feature>
<dbReference type="Proteomes" id="UP000266841">
    <property type="component" value="Unassembled WGS sequence"/>
</dbReference>
<dbReference type="OMA" id="KTEYILH"/>
<dbReference type="eggNOG" id="ENOG502SGTS">
    <property type="taxonomic scope" value="Eukaryota"/>
</dbReference>
<evidence type="ECO:0000313" key="3">
    <source>
        <dbReference type="EMBL" id="EJK63082.1"/>
    </source>
</evidence>
<evidence type="ECO:0000256" key="1">
    <source>
        <dbReference type="SAM" id="Coils"/>
    </source>
</evidence>
<sequence>MSVEEKQAELDALQAAFDEYITSSRELEEELEEELNKCQDDLSKSESRNAVLSDQLKNVAPQLNSMESKLSQVNSQLQTERRLRIAAENTSEDNETKVRYLEGSLQSVRSSELKKVKEENEELCERLAFVEGEVEDYRNELNTVRERHRCEIEEMRGDMDVMKQKMNAQETATSDSDANSCVSEHRDADDGKTPDPPTPANGDTVEKATSDEQDEYIKTLEAELEIVTEQLIETEKKLSQTEQELEEALEEAAFLPNVANGSTETDSSHHKVEELECEIKKLKEENGQLRLLRGELELAIEELALSKEEIDAYEEDRVTQLSEFEAERRLHKAQLDELKDSVQSLKSLQDKSKNEVESLRAEAEALEMALQNSKSDNEALEKDLIDMKSAFDETANRGKIDSEGQQRAVEELLATRSREVHELKEEVRNLTQTNDSLTKMKQHELEEQRNEIASIRSSLQEKIAIVEQELCRAEEELELTKVRLAEAEEGRSRHTPAATGHHMENDAENHLAGVASFEEECSRLSDQNRMSISMKKSPRR</sequence>
<comment type="caution">
    <text evidence="3">The sequence shown here is derived from an EMBL/GenBank/DDBJ whole genome shotgun (WGS) entry which is preliminary data.</text>
</comment>
<feature type="compositionally biased region" description="Basic and acidic residues" evidence="2">
    <location>
        <begin position="183"/>
        <end position="193"/>
    </location>
</feature>
<protein>
    <recommendedName>
        <fullName evidence="5">NUDE domain-containing protein</fullName>
    </recommendedName>
</protein>
<evidence type="ECO:0000313" key="4">
    <source>
        <dbReference type="Proteomes" id="UP000266841"/>
    </source>
</evidence>
<accession>K0SXW1</accession>
<feature type="coiled-coil region" evidence="1">
    <location>
        <begin position="3"/>
        <end position="83"/>
    </location>
</feature>
<feature type="compositionally biased region" description="Polar residues" evidence="2">
    <location>
        <begin position="166"/>
        <end position="182"/>
    </location>
</feature>
<name>K0SXW1_THAOC</name>
<feature type="region of interest" description="Disordered" evidence="2">
    <location>
        <begin position="485"/>
        <end position="514"/>
    </location>
</feature>
<organism evidence="3 4">
    <name type="scientific">Thalassiosira oceanica</name>
    <name type="common">Marine diatom</name>
    <dbReference type="NCBI Taxonomy" id="159749"/>
    <lineage>
        <taxon>Eukaryota</taxon>
        <taxon>Sar</taxon>
        <taxon>Stramenopiles</taxon>
        <taxon>Ochrophyta</taxon>
        <taxon>Bacillariophyta</taxon>
        <taxon>Coscinodiscophyceae</taxon>
        <taxon>Thalassiosirophycidae</taxon>
        <taxon>Thalassiosirales</taxon>
        <taxon>Thalassiosiraceae</taxon>
        <taxon>Thalassiosira</taxon>
    </lineage>
</organism>
<proteinExistence type="predicted"/>
<evidence type="ECO:0008006" key="5">
    <source>
        <dbReference type="Google" id="ProtNLM"/>
    </source>
</evidence>
<keyword evidence="4" id="KW-1185">Reference proteome</keyword>
<dbReference type="AlphaFoldDB" id="K0SXW1"/>